<evidence type="ECO:0000256" key="4">
    <source>
        <dbReference type="RuleBase" id="RU363090"/>
    </source>
</evidence>
<evidence type="ECO:0000313" key="7">
    <source>
        <dbReference type="Proteomes" id="UP001187682"/>
    </source>
</evidence>
<sequence length="1100" mass="122062">MHSMSGVTGLAMGQQHHMFPSDRSSEPNPLERLEWEIRALERQKTSRIYSHPLNSENLSVITALDSTDKASTPVPPTPDSAEDEERRARSDAKRRENRYSIGPEKMWSIGSGELGDAQDGHVEKSIAKAMTRAEPNNRSRKSSHTLGFFREGLPEEKAKRKDSKGGSQARVGGVAQPPVRVGSASDVIFEEPAESPESEKSLLHSPRKDMPQVVSRRPTLLVDTPTQPSEIDEEAIPSSGGGKAREEATGVALPPPSPATSNDESPRDAVDESPNDRPSSTDSTKVGTHHDEGDDSGEEKISSAFFLPHQDPERVEEERCGISEEGQLVPGRAQLRTQDRNRWLVKAGEPEPEDHTPPPTPPSSQSGRGALHPLSIPAGPATAMTCGQIAIVDEPEQTLPSPEKPISHPTLMYHDNYSAQEHNGQEAARRPLEAIELIPYKHQVGGHTPLWRFSKRAVCKKLNNRENEFYETVEHLHRDLLSFLPRYIGVLNVAFQKSPRRKSTAVKGDAGVENGAPPHPEGADERADQHQQDSGPRRVISQSFSTGPVQVPTVTFDDNRHIIPRNLLQPDLPPVPPVYRRSRTASGSAPSTKEDSTTWDQKRPSLADARLKSWGATIVNKRLRNEVFNNAFYEQPVDIQPHRKPHRRPLVPRPAIPHQPALKSVHSDSGLLSLDHPSAGQPVDSALGVPAAIQVPSRARLSDKPSHHLLDALDLRNTTEVKDVTGTSAPEPETIGESFLSQKRKRRYSGSGLRRKPQVGSEFRGDLKYYEEADQVTFHGDERHSPPLVNDKDRTTEPAQLRDEPAMIPGHAATMDDTVAAPPPIDFKIPRPVNPKEAQTKRDSRVEFFLLLEDLTAGMKRPCIMDLKMGTRQYGVDATPAKQLSQKGKCAKTTSLELGVRVCGLQVWDVATQSYIFRDKYEGRKIKAGAEFQEALTRFLYNGVDYHSVLRQIPTIIRKLDELARIARGLKGYRFYAASLLMFYDGEDADGGDAMVDDSTTDAATDAEDASVHRRRKRNKREVDFKIADFANSITATSDVADKACPPQYPDEPDRGFLRGLASLRRYFLKIQRDVRAEMGIEPSRTRYEEVEEEDGFVSE</sequence>
<proteinExistence type="inferred from homology"/>
<dbReference type="PANTHER" id="PTHR12400:SF21">
    <property type="entry name" value="KINASE"/>
    <property type="match status" value="1"/>
</dbReference>
<feature type="compositionally biased region" description="Basic residues" evidence="5">
    <location>
        <begin position="742"/>
        <end position="757"/>
    </location>
</feature>
<keyword evidence="7" id="KW-1185">Reference proteome</keyword>
<dbReference type="Proteomes" id="UP001187682">
    <property type="component" value="Unassembled WGS sequence"/>
</dbReference>
<feature type="compositionally biased region" description="Basic and acidic residues" evidence="5">
    <location>
        <begin position="521"/>
        <end position="531"/>
    </location>
</feature>
<dbReference type="SUPFAM" id="SSF56104">
    <property type="entry name" value="SAICAR synthase-like"/>
    <property type="match status" value="1"/>
</dbReference>
<dbReference type="GO" id="GO:0046854">
    <property type="term" value="P:phosphatidylinositol phosphate biosynthetic process"/>
    <property type="evidence" value="ECO:0007669"/>
    <property type="project" value="TreeGrafter"/>
</dbReference>
<comment type="similarity">
    <text evidence="1 4">Belongs to the inositol phosphokinase (IPK) family.</text>
</comment>
<feature type="region of interest" description="Disordered" evidence="5">
    <location>
        <begin position="1"/>
        <end position="30"/>
    </location>
</feature>
<evidence type="ECO:0000256" key="3">
    <source>
        <dbReference type="ARBA" id="ARBA00022777"/>
    </source>
</evidence>
<keyword evidence="2 4" id="KW-0808">Transferase</keyword>
<feature type="region of interest" description="Disordered" evidence="5">
    <location>
        <begin position="724"/>
        <end position="760"/>
    </location>
</feature>
<feature type="region of interest" description="Disordered" evidence="5">
    <location>
        <begin position="639"/>
        <end position="683"/>
    </location>
</feature>
<dbReference type="EC" id="2.7.-.-" evidence="4"/>
<dbReference type="GO" id="GO:0008440">
    <property type="term" value="F:inositol-1,4,5-trisphosphate 3-kinase activity"/>
    <property type="evidence" value="ECO:0007669"/>
    <property type="project" value="TreeGrafter"/>
</dbReference>
<dbReference type="PANTHER" id="PTHR12400">
    <property type="entry name" value="INOSITOL POLYPHOSPHATE KINASE"/>
    <property type="match status" value="1"/>
</dbReference>
<feature type="compositionally biased region" description="Polar residues" evidence="5">
    <location>
        <begin position="276"/>
        <end position="286"/>
    </location>
</feature>
<dbReference type="GO" id="GO:0000824">
    <property type="term" value="F:inositol-1,4,5,6-tetrakisphosphate 3-kinase activity"/>
    <property type="evidence" value="ECO:0007669"/>
    <property type="project" value="TreeGrafter"/>
</dbReference>
<comment type="caution">
    <text evidence="6">The sequence shown here is derived from an EMBL/GenBank/DDBJ whole genome shotgun (WGS) entry which is preliminary data.</text>
</comment>
<protein>
    <recommendedName>
        <fullName evidence="4">Kinase</fullName>
        <ecNumber evidence="4">2.7.-.-</ecNumber>
    </recommendedName>
</protein>
<reference evidence="6" key="1">
    <citation type="submission" date="2018-03" db="EMBL/GenBank/DDBJ databases">
        <authorList>
            <person name="Guldener U."/>
        </authorList>
    </citation>
    <scope>NUCLEOTIDE SEQUENCE</scope>
</reference>
<dbReference type="InterPro" id="IPR005522">
    <property type="entry name" value="IPK"/>
</dbReference>
<dbReference type="Gene3D" id="3.30.470.160">
    <property type="entry name" value="Inositol polyphosphate kinase"/>
    <property type="match status" value="1"/>
</dbReference>
<feature type="compositionally biased region" description="Basic and acidic residues" evidence="5">
    <location>
        <begin position="84"/>
        <end position="98"/>
    </location>
</feature>
<name>A0AAE8N2C8_9PEZI</name>
<feature type="compositionally biased region" description="Basic and acidic residues" evidence="5">
    <location>
        <begin position="19"/>
        <end position="30"/>
    </location>
</feature>
<organism evidence="6 7">
    <name type="scientific">Cephalotrichum gorgonifer</name>
    <dbReference type="NCBI Taxonomy" id="2041049"/>
    <lineage>
        <taxon>Eukaryota</taxon>
        <taxon>Fungi</taxon>
        <taxon>Dikarya</taxon>
        <taxon>Ascomycota</taxon>
        <taxon>Pezizomycotina</taxon>
        <taxon>Sordariomycetes</taxon>
        <taxon>Hypocreomycetidae</taxon>
        <taxon>Microascales</taxon>
        <taxon>Microascaceae</taxon>
        <taxon>Cephalotrichum</taxon>
    </lineage>
</organism>
<dbReference type="EMBL" id="ONZQ02000008">
    <property type="protein sequence ID" value="SPO03537.1"/>
    <property type="molecule type" value="Genomic_DNA"/>
</dbReference>
<feature type="compositionally biased region" description="Basic and acidic residues" evidence="5">
    <location>
        <begin position="779"/>
        <end position="805"/>
    </location>
</feature>
<feature type="region of interest" description="Disordered" evidence="5">
    <location>
        <begin position="498"/>
        <end position="553"/>
    </location>
</feature>
<evidence type="ECO:0000313" key="6">
    <source>
        <dbReference type="EMBL" id="SPO03537.1"/>
    </source>
</evidence>
<feature type="compositionally biased region" description="Basic and acidic residues" evidence="5">
    <location>
        <begin position="197"/>
        <end position="210"/>
    </location>
</feature>
<feature type="compositionally biased region" description="Basic and acidic residues" evidence="5">
    <location>
        <begin position="310"/>
        <end position="322"/>
    </location>
</feature>
<dbReference type="InterPro" id="IPR038286">
    <property type="entry name" value="IPK_sf"/>
</dbReference>
<feature type="region of interest" description="Disordered" evidence="5">
    <location>
        <begin position="63"/>
        <end position="380"/>
    </location>
</feature>
<evidence type="ECO:0000256" key="5">
    <source>
        <dbReference type="SAM" id="MobiDB-lite"/>
    </source>
</evidence>
<feature type="compositionally biased region" description="Basic and acidic residues" evidence="5">
    <location>
        <begin position="592"/>
        <end position="604"/>
    </location>
</feature>
<keyword evidence="3 4" id="KW-0418">Kinase</keyword>
<evidence type="ECO:0000256" key="2">
    <source>
        <dbReference type="ARBA" id="ARBA00022679"/>
    </source>
</evidence>
<feature type="region of interest" description="Disordered" evidence="5">
    <location>
        <begin position="777"/>
        <end position="839"/>
    </location>
</feature>
<dbReference type="GO" id="GO:0005737">
    <property type="term" value="C:cytoplasm"/>
    <property type="evidence" value="ECO:0007669"/>
    <property type="project" value="TreeGrafter"/>
</dbReference>
<gene>
    <name evidence="6" type="ORF">DNG_06220</name>
</gene>
<dbReference type="AlphaFoldDB" id="A0AAE8N2C8"/>
<accession>A0AAE8N2C8</accession>
<feature type="region of interest" description="Disordered" evidence="5">
    <location>
        <begin position="565"/>
        <end position="604"/>
    </location>
</feature>
<evidence type="ECO:0000256" key="1">
    <source>
        <dbReference type="ARBA" id="ARBA00007374"/>
    </source>
</evidence>
<dbReference type="GO" id="GO:0032958">
    <property type="term" value="P:inositol phosphate biosynthetic process"/>
    <property type="evidence" value="ECO:0007669"/>
    <property type="project" value="InterPro"/>
</dbReference>
<dbReference type="GO" id="GO:0005634">
    <property type="term" value="C:nucleus"/>
    <property type="evidence" value="ECO:0007669"/>
    <property type="project" value="TreeGrafter"/>
</dbReference>
<dbReference type="Pfam" id="PF03770">
    <property type="entry name" value="IPK"/>
    <property type="match status" value="1"/>
</dbReference>